<proteinExistence type="predicted"/>
<feature type="region of interest" description="Disordered" evidence="1">
    <location>
        <begin position="68"/>
        <end position="112"/>
    </location>
</feature>
<evidence type="ECO:0000313" key="2">
    <source>
        <dbReference type="EMBL" id="VDN10236.1"/>
    </source>
</evidence>
<name>A0A3P7NXD9_DIBLA</name>
<feature type="compositionally biased region" description="Basic residues" evidence="1">
    <location>
        <begin position="81"/>
        <end position="92"/>
    </location>
</feature>
<protein>
    <submittedName>
        <fullName evidence="2">Uncharacterized protein</fullName>
    </submittedName>
</protein>
<dbReference type="OrthoDB" id="151490at2759"/>
<dbReference type="AlphaFoldDB" id="A0A3P7NXD9"/>
<sequence>MAEAPIRTLTDEEPSAEKIPAIEIIDLPPIPPIARTSTGTLDDETLYCKFLSGDMTFEDLMKELHTKTSAPLVVTKEEKPARRRGRPPKPRKLPSDFESDREEAGGSQFEPR</sequence>
<gene>
    <name evidence="2" type="ORF">DILT_LOCUS6067</name>
</gene>
<keyword evidence="3" id="KW-1185">Reference proteome</keyword>
<dbReference type="EMBL" id="UYRU01048726">
    <property type="protein sequence ID" value="VDN10236.1"/>
    <property type="molecule type" value="Genomic_DNA"/>
</dbReference>
<reference evidence="2 3" key="1">
    <citation type="submission" date="2018-11" db="EMBL/GenBank/DDBJ databases">
        <authorList>
            <consortium name="Pathogen Informatics"/>
        </authorList>
    </citation>
    <scope>NUCLEOTIDE SEQUENCE [LARGE SCALE GENOMIC DNA]</scope>
</reference>
<accession>A0A3P7NXD9</accession>
<dbReference type="Proteomes" id="UP000281553">
    <property type="component" value="Unassembled WGS sequence"/>
</dbReference>
<organism evidence="2 3">
    <name type="scientific">Dibothriocephalus latus</name>
    <name type="common">Fish tapeworm</name>
    <name type="synonym">Diphyllobothrium latum</name>
    <dbReference type="NCBI Taxonomy" id="60516"/>
    <lineage>
        <taxon>Eukaryota</taxon>
        <taxon>Metazoa</taxon>
        <taxon>Spiralia</taxon>
        <taxon>Lophotrochozoa</taxon>
        <taxon>Platyhelminthes</taxon>
        <taxon>Cestoda</taxon>
        <taxon>Eucestoda</taxon>
        <taxon>Diphyllobothriidea</taxon>
        <taxon>Diphyllobothriidae</taxon>
        <taxon>Dibothriocephalus</taxon>
    </lineage>
</organism>
<evidence type="ECO:0000256" key="1">
    <source>
        <dbReference type="SAM" id="MobiDB-lite"/>
    </source>
</evidence>
<evidence type="ECO:0000313" key="3">
    <source>
        <dbReference type="Proteomes" id="UP000281553"/>
    </source>
</evidence>